<dbReference type="OrthoDB" id="3699236at2"/>
<keyword evidence="2" id="KW-1185">Reference proteome</keyword>
<comment type="caution">
    <text evidence="1">The sequence shown here is derived from an EMBL/GenBank/DDBJ whole genome shotgun (WGS) entry which is preliminary data.</text>
</comment>
<proteinExistence type="predicted"/>
<dbReference type="EMBL" id="PTIX01000009">
    <property type="protein sequence ID" value="PPK66677.1"/>
    <property type="molecule type" value="Genomic_DNA"/>
</dbReference>
<name>A0A2S6GN88_9PSEU</name>
<sequence>MRDSDGGGGSIAPDISNFLGTAQSGGFAVNERGGQALLGAIRNLITWIDDNNANWARLAREPKLGSTNAAQVMKPFMVAVANDDRGFITQMRALRKSLVDAEAAIEAAIANYKEVDGKGVATLGQIGI</sequence>
<dbReference type="AlphaFoldDB" id="A0A2S6GN88"/>
<evidence type="ECO:0000313" key="1">
    <source>
        <dbReference type="EMBL" id="PPK66677.1"/>
    </source>
</evidence>
<evidence type="ECO:0000313" key="2">
    <source>
        <dbReference type="Proteomes" id="UP000239203"/>
    </source>
</evidence>
<organism evidence="1 2">
    <name type="scientific">Actinokineospora auranticolor</name>
    <dbReference type="NCBI Taxonomy" id="155976"/>
    <lineage>
        <taxon>Bacteria</taxon>
        <taxon>Bacillati</taxon>
        <taxon>Actinomycetota</taxon>
        <taxon>Actinomycetes</taxon>
        <taxon>Pseudonocardiales</taxon>
        <taxon>Pseudonocardiaceae</taxon>
        <taxon>Actinokineospora</taxon>
    </lineage>
</organism>
<accession>A0A2S6GN88</accession>
<dbReference type="Proteomes" id="UP000239203">
    <property type="component" value="Unassembled WGS sequence"/>
</dbReference>
<dbReference type="RefSeq" id="WP_104480062.1">
    <property type="nucleotide sequence ID" value="NZ_CP154825.1"/>
</dbReference>
<gene>
    <name evidence="1" type="ORF">CLV40_10962</name>
</gene>
<protein>
    <submittedName>
        <fullName evidence="1">Uncharacterized protein</fullName>
    </submittedName>
</protein>
<reference evidence="1 2" key="1">
    <citation type="submission" date="2018-02" db="EMBL/GenBank/DDBJ databases">
        <title>Genomic Encyclopedia of Archaeal and Bacterial Type Strains, Phase II (KMG-II): from individual species to whole genera.</title>
        <authorList>
            <person name="Goeker M."/>
        </authorList>
    </citation>
    <scope>NUCLEOTIDE SEQUENCE [LARGE SCALE GENOMIC DNA]</scope>
    <source>
        <strain evidence="1 2">YU 961-1</strain>
    </source>
</reference>